<protein>
    <submittedName>
        <fullName evidence="1">Uncharacterized protein</fullName>
    </submittedName>
</protein>
<dbReference type="AlphaFoldDB" id="A0A936ZE52"/>
<dbReference type="RefSeq" id="WP_202055492.1">
    <property type="nucleotide sequence ID" value="NZ_JAEQMY010000002.1"/>
</dbReference>
<keyword evidence="2" id="KW-1185">Reference proteome</keyword>
<accession>A0A936ZE52</accession>
<comment type="caution">
    <text evidence="1">The sequence shown here is derived from an EMBL/GenBank/DDBJ whole genome shotgun (WGS) entry which is preliminary data.</text>
</comment>
<name>A0A936ZE52_9HYPH</name>
<reference evidence="1" key="1">
    <citation type="submission" date="2021-01" db="EMBL/GenBank/DDBJ databases">
        <title>Microvirga sp.</title>
        <authorList>
            <person name="Kim M.K."/>
        </authorList>
    </citation>
    <scope>NUCLEOTIDE SEQUENCE</scope>
    <source>
        <strain evidence="1">5420S-16</strain>
    </source>
</reference>
<gene>
    <name evidence="1" type="ORF">JKG68_02360</name>
</gene>
<sequence length="53" mass="5547">MRRQGDTLVIFAPASRVGHASAFARVGATSGNAPALAEDRSVTHACRQLRGVI</sequence>
<evidence type="ECO:0000313" key="2">
    <source>
        <dbReference type="Proteomes" id="UP000605848"/>
    </source>
</evidence>
<organism evidence="1 2">
    <name type="scientific">Microvirga aerilata</name>
    <dbReference type="NCBI Taxonomy" id="670292"/>
    <lineage>
        <taxon>Bacteria</taxon>
        <taxon>Pseudomonadati</taxon>
        <taxon>Pseudomonadota</taxon>
        <taxon>Alphaproteobacteria</taxon>
        <taxon>Hyphomicrobiales</taxon>
        <taxon>Methylobacteriaceae</taxon>
        <taxon>Microvirga</taxon>
    </lineage>
</organism>
<evidence type="ECO:0000313" key="1">
    <source>
        <dbReference type="EMBL" id="MBL0402803.1"/>
    </source>
</evidence>
<dbReference type="EMBL" id="JAEQMY010000002">
    <property type="protein sequence ID" value="MBL0402803.1"/>
    <property type="molecule type" value="Genomic_DNA"/>
</dbReference>
<proteinExistence type="predicted"/>
<dbReference type="Proteomes" id="UP000605848">
    <property type="component" value="Unassembled WGS sequence"/>
</dbReference>